<protein>
    <submittedName>
        <fullName evidence="1">Uncharacterized protein</fullName>
    </submittedName>
</protein>
<gene>
    <name evidence="1" type="ORF">S03H2_69040</name>
</gene>
<dbReference type="AlphaFoldDB" id="X1KKM7"/>
<name>X1KKM7_9ZZZZ</name>
<accession>X1KKM7</accession>
<proteinExistence type="predicted"/>
<feature type="non-terminal residue" evidence="1">
    <location>
        <position position="1"/>
    </location>
</feature>
<evidence type="ECO:0000313" key="1">
    <source>
        <dbReference type="EMBL" id="GAH94140.1"/>
    </source>
</evidence>
<organism evidence="1">
    <name type="scientific">marine sediment metagenome</name>
    <dbReference type="NCBI Taxonomy" id="412755"/>
    <lineage>
        <taxon>unclassified sequences</taxon>
        <taxon>metagenomes</taxon>
        <taxon>ecological metagenomes</taxon>
    </lineage>
</organism>
<sequence length="84" mass="9508">LDFLVNLAIAPSQPSIIPVVNTIMENIKRFWKNAIHIKLKIEKHNIKTVAKLGETPILLNPLASNFIIGLNIYLNLYFDGINKI</sequence>
<comment type="caution">
    <text evidence="1">The sequence shown here is derived from an EMBL/GenBank/DDBJ whole genome shotgun (WGS) entry which is preliminary data.</text>
</comment>
<reference evidence="1" key="1">
    <citation type="journal article" date="2014" name="Front. Microbiol.">
        <title>High frequency of phylogenetically diverse reductive dehalogenase-homologous genes in deep subseafloor sedimentary metagenomes.</title>
        <authorList>
            <person name="Kawai M."/>
            <person name="Futagami T."/>
            <person name="Toyoda A."/>
            <person name="Takaki Y."/>
            <person name="Nishi S."/>
            <person name="Hori S."/>
            <person name="Arai W."/>
            <person name="Tsubouchi T."/>
            <person name="Morono Y."/>
            <person name="Uchiyama I."/>
            <person name="Ito T."/>
            <person name="Fujiyama A."/>
            <person name="Inagaki F."/>
            <person name="Takami H."/>
        </authorList>
    </citation>
    <scope>NUCLEOTIDE SEQUENCE</scope>
    <source>
        <strain evidence="1">Expedition CK06-06</strain>
    </source>
</reference>
<dbReference type="EMBL" id="BARU01045527">
    <property type="protein sequence ID" value="GAH94140.1"/>
    <property type="molecule type" value="Genomic_DNA"/>
</dbReference>